<accession>X1EKX9</accession>
<evidence type="ECO:0000313" key="1">
    <source>
        <dbReference type="EMBL" id="GAH33252.1"/>
    </source>
</evidence>
<organism evidence="1">
    <name type="scientific">marine sediment metagenome</name>
    <dbReference type="NCBI Taxonomy" id="412755"/>
    <lineage>
        <taxon>unclassified sequences</taxon>
        <taxon>metagenomes</taxon>
        <taxon>ecological metagenomes</taxon>
    </lineage>
</organism>
<feature type="non-terminal residue" evidence="1">
    <location>
        <position position="1"/>
    </location>
</feature>
<dbReference type="EMBL" id="BARU01014467">
    <property type="protein sequence ID" value="GAH33252.1"/>
    <property type="molecule type" value="Genomic_DNA"/>
</dbReference>
<dbReference type="AlphaFoldDB" id="X1EKX9"/>
<proteinExistence type="predicted"/>
<protein>
    <submittedName>
        <fullName evidence="1">Uncharacterized protein</fullName>
    </submittedName>
</protein>
<sequence length="130" mass="14522">LVNEELTIKFTTTEKPTGEIMVSESAAFGEALGEALFGGGADIGLYDKGQYIYESAFYKVTPDVLWTLANADKVEVRVKGSDKNLDHEFSGKLIKQYKEFCEYCGITEDSLSEEILEETEETIEETVEEN</sequence>
<comment type="caution">
    <text evidence="1">The sequence shown here is derived from an EMBL/GenBank/DDBJ whole genome shotgun (WGS) entry which is preliminary data.</text>
</comment>
<gene>
    <name evidence="1" type="ORF">S03H2_25515</name>
</gene>
<reference evidence="1" key="1">
    <citation type="journal article" date="2014" name="Front. Microbiol.">
        <title>High frequency of phylogenetically diverse reductive dehalogenase-homologous genes in deep subseafloor sedimentary metagenomes.</title>
        <authorList>
            <person name="Kawai M."/>
            <person name="Futagami T."/>
            <person name="Toyoda A."/>
            <person name="Takaki Y."/>
            <person name="Nishi S."/>
            <person name="Hori S."/>
            <person name="Arai W."/>
            <person name="Tsubouchi T."/>
            <person name="Morono Y."/>
            <person name="Uchiyama I."/>
            <person name="Ito T."/>
            <person name="Fujiyama A."/>
            <person name="Inagaki F."/>
            <person name="Takami H."/>
        </authorList>
    </citation>
    <scope>NUCLEOTIDE SEQUENCE</scope>
    <source>
        <strain evidence="1">Expedition CK06-06</strain>
    </source>
</reference>
<name>X1EKX9_9ZZZZ</name>